<evidence type="ECO:0000256" key="2">
    <source>
        <dbReference type="ARBA" id="ARBA00025529"/>
    </source>
</evidence>
<dbReference type="InterPro" id="IPR006026">
    <property type="entry name" value="Peptidase_Metallo"/>
</dbReference>
<feature type="active site" evidence="3">
    <location>
        <position position="196"/>
    </location>
</feature>
<keyword evidence="3 4" id="KW-0645">Protease</keyword>
<comment type="function">
    <text evidence="2">Zinc metalloprotease. Provoques deadhesion of endothelial cells from cell cultures, and also degradation of fibronectin, fibrinogen and gelatin in vitro. Its role in the venom is not fully understood but it might act as a spreading factor that facilitates diffusion of other venom toxins. Alternatively, it might be involved in the proteolytic processing of other venom toxins or it might play a role in extra-oral digestion of prey.</text>
</comment>
<organism evidence="6 7">
    <name type="scientific">Argiope bruennichi</name>
    <name type="common">Wasp spider</name>
    <name type="synonym">Aranea bruennichi</name>
    <dbReference type="NCBI Taxonomy" id="94029"/>
    <lineage>
        <taxon>Eukaryota</taxon>
        <taxon>Metazoa</taxon>
        <taxon>Ecdysozoa</taxon>
        <taxon>Arthropoda</taxon>
        <taxon>Chelicerata</taxon>
        <taxon>Arachnida</taxon>
        <taxon>Araneae</taxon>
        <taxon>Araneomorphae</taxon>
        <taxon>Entelegynae</taxon>
        <taxon>Araneoidea</taxon>
        <taxon>Araneidae</taxon>
        <taxon>Argiope</taxon>
    </lineage>
</organism>
<dbReference type="SUPFAM" id="SSF55486">
    <property type="entry name" value="Metalloproteases ('zincins'), catalytic domain"/>
    <property type="match status" value="1"/>
</dbReference>
<evidence type="ECO:0000256" key="1">
    <source>
        <dbReference type="ARBA" id="ARBA00011245"/>
    </source>
</evidence>
<reference evidence="6" key="2">
    <citation type="submission" date="2020-06" db="EMBL/GenBank/DDBJ databases">
        <authorList>
            <person name="Sheffer M."/>
        </authorList>
    </citation>
    <scope>NUCLEOTIDE SEQUENCE</scope>
</reference>
<keyword evidence="3 4" id="KW-0378">Hydrolase</keyword>
<keyword evidence="7" id="KW-1185">Reference proteome</keyword>
<dbReference type="GO" id="GO:0008270">
    <property type="term" value="F:zinc ion binding"/>
    <property type="evidence" value="ECO:0007669"/>
    <property type="project" value="UniProtKB-UniRule"/>
</dbReference>
<dbReference type="PROSITE" id="PS51864">
    <property type="entry name" value="ASTACIN"/>
    <property type="match status" value="1"/>
</dbReference>
<evidence type="ECO:0000256" key="3">
    <source>
        <dbReference type="PROSITE-ProRule" id="PRU01211"/>
    </source>
</evidence>
<dbReference type="InterPro" id="IPR001506">
    <property type="entry name" value="Peptidase_M12A"/>
</dbReference>
<keyword evidence="3 4" id="KW-0479">Metal-binding</keyword>
<dbReference type="PANTHER" id="PTHR10127">
    <property type="entry name" value="DISCOIDIN, CUB, EGF, LAMININ , AND ZINC METALLOPROTEASE DOMAIN CONTAINING"/>
    <property type="match status" value="1"/>
</dbReference>
<dbReference type="InterPro" id="IPR034035">
    <property type="entry name" value="Astacin-like_dom"/>
</dbReference>
<feature type="binding site" evidence="3">
    <location>
        <position position="205"/>
    </location>
    <ligand>
        <name>Zn(2+)</name>
        <dbReference type="ChEBI" id="CHEBI:29105"/>
        <note>catalytic</note>
    </ligand>
</feature>
<dbReference type="Proteomes" id="UP000807504">
    <property type="component" value="Unassembled WGS sequence"/>
</dbReference>
<dbReference type="AlphaFoldDB" id="A0A8T0EHE4"/>
<evidence type="ECO:0000259" key="5">
    <source>
        <dbReference type="PROSITE" id="PS51864"/>
    </source>
</evidence>
<dbReference type="Gene3D" id="3.40.390.10">
    <property type="entry name" value="Collagenase (Catalytic Domain)"/>
    <property type="match status" value="1"/>
</dbReference>
<dbReference type="SMART" id="SM00235">
    <property type="entry name" value="ZnMc"/>
    <property type="match status" value="1"/>
</dbReference>
<evidence type="ECO:0000313" key="7">
    <source>
        <dbReference type="Proteomes" id="UP000807504"/>
    </source>
</evidence>
<accession>A0A8T0EHE4</accession>
<feature type="domain" description="Peptidase M12A" evidence="5">
    <location>
        <begin position="76"/>
        <end position="299"/>
    </location>
</feature>
<dbReference type="GO" id="GO:0006508">
    <property type="term" value="P:proteolysis"/>
    <property type="evidence" value="ECO:0007669"/>
    <property type="project" value="UniProtKB-KW"/>
</dbReference>
<dbReference type="Pfam" id="PF01400">
    <property type="entry name" value="Astacin"/>
    <property type="match status" value="2"/>
</dbReference>
<feature type="binding site" evidence="3">
    <location>
        <position position="199"/>
    </location>
    <ligand>
        <name>Zn(2+)</name>
        <dbReference type="ChEBI" id="CHEBI:29105"/>
        <note>catalytic</note>
    </ligand>
</feature>
<dbReference type="EMBL" id="JABXBU010002227">
    <property type="protein sequence ID" value="KAF8773282.1"/>
    <property type="molecule type" value="Genomic_DNA"/>
</dbReference>
<dbReference type="PRINTS" id="PR00480">
    <property type="entry name" value="ASTACIN"/>
</dbReference>
<dbReference type="CDD" id="cd04280">
    <property type="entry name" value="ZnMc_astacin_like"/>
    <property type="match status" value="1"/>
</dbReference>
<comment type="caution">
    <text evidence="3">Lacks conserved residue(s) required for the propagation of feature annotation.</text>
</comment>
<comment type="subunit">
    <text evidence="1">Monomer.</text>
</comment>
<proteinExistence type="predicted"/>
<feature type="binding site" evidence="3">
    <location>
        <position position="195"/>
    </location>
    <ligand>
        <name>Zn(2+)</name>
        <dbReference type="ChEBI" id="CHEBI:29105"/>
        <note>catalytic</note>
    </ligand>
</feature>
<keyword evidence="3 4" id="KW-0482">Metalloprotease</keyword>
<protein>
    <recommendedName>
        <fullName evidence="4">Metalloendopeptidase</fullName>
        <ecNumber evidence="4">3.4.24.-</ecNumber>
    </recommendedName>
</protein>
<evidence type="ECO:0000256" key="4">
    <source>
        <dbReference type="RuleBase" id="RU361183"/>
    </source>
</evidence>
<keyword evidence="3 4" id="KW-0862">Zinc</keyword>
<sequence length="299" mass="34336">MMDFPGVILITYRGHFSSRNICILYHRQDVALIHCSLFLGFAFADQPDEETIRRAMQNPDLFGGDMMGIEGPDDRNGIPWEMFRWPDAKVPYVIDPSLKDHMDVITQAFNNYHSTTCVRFIPRTNQPDYIRLFAGQGFITRYIKSVIQHVLSTTMSYMYLPTTILTFFYSQVGMTGGQQPVSLGQGCHFKGTVVHELGHALGFYHEQNRSDRDDYLEIFMNNVQKGMESNFAKLAPNQNWLITDFDYESIMIYGNHAFSKDGTSITMKAKNGKPLYDPYKKIGMTASDIKRVNTMYECK</sequence>
<dbReference type="EC" id="3.4.24.-" evidence="4"/>
<evidence type="ECO:0000313" key="6">
    <source>
        <dbReference type="EMBL" id="KAF8773282.1"/>
    </source>
</evidence>
<dbReference type="GO" id="GO:0004222">
    <property type="term" value="F:metalloendopeptidase activity"/>
    <property type="evidence" value="ECO:0007669"/>
    <property type="project" value="UniProtKB-UniRule"/>
</dbReference>
<comment type="cofactor">
    <cofactor evidence="3 4">
        <name>Zn(2+)</name>
        <dbReference type="ChEBI" id="CHEBI:29105"/>
    </cofactor>
    <text evidence="3 4">Binds 1 zinc ion per subunit.</text>
</comment>
<dbReference type="InterPro" id="IPR024079">
    <property type="entry name" value="MetalloPept_cat_dom_sf"/>
</dbReference>
<reference evidence="6" key="1">
    <citation type="journal article" date="2020" name="bioRxiv">
        <title>Chromosome-level reference genome of the European wasp spider Argiope bruennichi: a resource for studies on range expansion and evolutionary adaptation.</title>
        <authorList>
            <person name="Sheffer M.M."/>
            <person name="Hoppe A."/>
            <person name="Krehenwinkel H."/>
            <person name="Uhl G."/>
            <person name="Kuss A.W."/>
            <person name="Jensen L."/>
            <person name="Jensen C."/>
            <person name="Gillespie R.G."/>
            <person name="Hoff K.J."/>
            <person name="Prost S."/>
        </authorList>
    </citation>
    <scope>NUCLEOTIDE SEQUENCE</scope>
</reference>
<dbReference type="PANTHER" id="PTHR10127:SF883">
    <property type="entry name" value="ZINC METALLOPROTEINASE NAS-8"/>
    <property type="match status" value="1"/>
</dbReference>
<name>A0A8T0EHE4_ARGBR</name>
<comment type="caution">
    <text evidence="6">The sequence shown here is derived from an EMBL/GenBank/DDBJ whole genome shotgun (WGS) entry which is preliminary data.</text>
</comment>
<gene>
    <name evidence="6" type="ORF">HNY73_015954</name>
</gene>